<dbReference type="Proteomes" id="UP000198775">
    <property type="component" value="Unassembled WGS sequence"/>
</dbReference>
<keyword evidence="1" id="KW-1133">Transmembrane helix</keyword>
<protein>
    <submittedName>
        <fullName evidence="2">Predicted Zn-dependent protease</fullName>
    </submittedName>
</protein>
<evidence type="ECO:0000256" key="1">
    <source>
        <dbReference type="SAM" id="Phobius"/>
    </source>
</evidence>
<keyword evidence="1" id="KW-0472">Membrane</keyword>
<evidence type="ECO:0000313" key="2">
    <source>
        <dbReference type="EMBL" id="SEN64325.1"/>
    </source>
</evidence>
<dbReference type="GO" id="GO:0008237">
    <property type="term" value="F:metallopeptidase activity"/>
    <property type="evidence" value="ECO:0007669"/>
    <property type="project" value="InterPro"/>
</dbReference>
<gene>
    <name evidence="2" type="ORF">SAMN05216388_100489</name>
</gene>
<keyword evidence="2" id="KW-0645">Protease</keyword>
<dbReference type="EMBL" id="FOCX01000004">
    <property type="protein sequence ID" value="SEN64325.1"/>
    <property type="molecule type" value="Genomic_DNA"/>
</dbReference>
<keyword evidence="3" id="KW-1185">Reference proteome</keyword>
<dbReference type="AlphaFoldDB" id="A0A1H8I829"/>
<name>A0A1H8I829_9EURY</name>
<dbReference type="Gene3D" id="3.40.390.10">
    <property type="entry name" value="Collagenase (Catalytic Domain)"/>
    <property type="match status" value="1"/>
</dbReference>
<proteinExistence type="predicted"/>
<dbReference type="RefSeq" id="WP_092658554.1">
    <property type="nucleotide sequence ID" value="NZ_FOCX01000004.1"/>
</dbReference>
<organism evidence="2 3">
    <name type="scientific">Halorientalis persicus</name>
    <dbReference type="NCBI Taxonomy" id="1367881"/>
    <lineage>
        <taxon>Archaea</taxon>
        <taxon>Methanobacteriati</taxon>
        <taxon>Methanobacteriota</taxon>
        <taxon>Stenosarchaea group</taxon>
        <taxon>Halobacteria</taxon>
        <taxon>Halobacteriales</taxon>
        <taxon>Haloarculaceae</taxon>
        <taxon>Halorientalis</taxon>
    </lineage>
</organism>
<accession>A0A1H8I829</accession>
<keyword evidence="2" id="KW-0378">Hydrolase</keyword>
<dbReference type="InterPro" id="IPR024079">
    <property type="entry name" value="MetalloPept_cat_dom_sf"/>
</dbReference>
<reference evidence="3" key="1">
    <citation type="submission" date="2016-10" db="EMBL/GenBank/DDBJ databases">
        <authorList>
            <person name="Varghese N."/>
            <person name="Submissions S."/>
        </authorList>
    </citation>
    <scope>NUCLEOTIDE SEQUENCE [LARGE SCALE GENOMIC DNA]</scope>
    <source>
        <strain evidence="3">IBRC-M 10043</strain>
    </source>
</reference>
<sequence>MPTFPHGERPSVVVGRLGTPDESAVQTVATAYEDAFGATVRTEPVDLPEEALEDGEIMYYDRAVREVANQVDADQCLAVTDRRIWRHDDETQFTLSRQGGEAAVVSTAGLPDDGRRTERLGKLTRAVAGALYGSDWHEGCVVDDVTTLAELDGNPESYCSTCRTAYESDEWAPTAPAWIVGPHDSVRANHEWAQSLDDGGLRSKLPWLPELPSLPRSVRATIHEGYRVVRFWWLVLTYFAAVLLVLVALIGGYETLIGSPSDQITWGLAVASLLLGFFVHAVLRGLAEGVYLGLVGDVEELEE</sequence>
<feature type="transmembrane region" description="Helical" evidence="1">
    <location>
        <begin position="264"/>
        <end position="283"/>
    </location>
</feature>
<evidence type="ECO:0000313" key="3">
    <source>
        <dbReference type="Proteomes" id="UP000198775"/>
    </source>
</evidence>
<dbReference type="GO" id="GO:0006508">
    <property type="term" value="P:proteolysis"/>
    <property type="evidence" value="ECO:0007669"/>
    <property type="project" value="UniProtKB-KW"/>
</dbReference>
<keyword evidence="1" id="KW-0812">Transmembrane</keyword>
<feature type="transmembrane region" description="Helical" evidence="1">
    <location>
        <begin position="231"/>
        <end position="252"/>
    </location>
</feature>
<dbReference type="OrthoDB" id="80603at2157"/>